<evidence type="ECO:0000313" key="8">
    <source>
        <dbReference type="EMBL" id="MBO1901010.1"/>
    </source>
</evidence>
<dbReference type="RefSeq" id="WP_208096030.1">
    <property type="nucleotide sequence ID" value="NZ_JAGDYM010000004.1"/>
</dbReference>
<keyword evidence="9" id="KW-1185">Reference proteome</keyword>
<feature type="domain" description="Cardiolipin synthase N-terminal" evidence="7">
    <location>
        <begin position="26"/>
        <end position="70"/>
    </location>
</feature>
<comment type="caution">
    <text evidence="8">The sequence shown here is derived from an EMBL/GenBank/DDBJ whole genome shotgun (WGS) entry which is preliminary data.</text>
</comment>
<evidence type="ECO:0000256" key="4">
    <source>
        <dbReference type="ARBA" id="ARBA00022989"/>
    </source>
</evidence>
<name>A0A939MIS5_9MICO</name>
<keyword evidence="2" id="KW-1003">Cell membrane</keyword>
<dbReference type="InterPro" id="IPR027379">
    <property type="entry name" value="CLS_N"/>
</dbReference>
<reference evidence="8" key="1">
    <citation type="submission" date="2021-03" db="EMBL/GenBank/DDBJ databases">
        <title>Leucobacter chromiisoli sp. nov., isolated from chromium-containing soil of chemical plant.</title>
        <authorList>
            <person name="Xu Z."/>
        </authorList>
    </citation>
    <scope>NUCLEOTIDE SEQUENCE</scope>
    <source>
        <strain evidence="8">S27</strain>
    </source>
</reference>
<keyword evidence="5 6" id="KW-0472">Membrane</keyword>
<dbReference type="Proteomes" id="UP000664382">
    <property type="component" value="Unassembled WGS sequence"/>
</dbReference>
<evidence type="ECO:0000256" key="3">
    <source>
        <dbReference type="ARBA" id="ARBA00022692"/>
    </source>
</evidence>
<accession>A0A939MIS5</accession>
<protein>
    <submittedName>
        <fullName evidence="8">PLDc_N domain-containing protein</fullName>
    </submittedName>
</protein>
<feature type="transmembrane region" description="Helical" evidence="6">
    <location>
        <begin position="15"/>
        <end position="35"/>
    </location>
</feature>
<evidence type="ECO:0000256" key="1">
    <source>
        <dbReference type="ARBA" id="ARBA00004651"/>
    </source>
</evidence>
<sequence>MDAPIDPLAPTAYDVSFTIFAAIAAVLLVVALVSIARHAQRLTAWQAILWVLLALVIPVLGPLAWLFIGRRAGAPLRSLPHPS</sequence>
<dbReference type="AlphaFoldDB" id="A0A939MIS5"/>
<evidence type="ECO:0000256" key="2">
    <source>
        <dbReference type="ARBA" id="ARBA00022475"/>
    </source>
</evidence>
<comment type="subcellular location">
    <subcellularLocation>
        <location evidence="1">Cell membrane</location>
        <topology evidence="1">Multi-pass membrane protein</topology>
    </subcellularLocation>
</comment>
<gene>
    <name evidence="8" type="ORF">J4H92_03480</name>
</gene>
<keyword evidence="3 6" id="KW-0812">Transmembrane</keyword>
<organism evidence="8 9">
    <name type="scientific">Leucobacter weissii</name>
    <dbReference type="NCBI Taxonomy" id="1983706"/>
    <lineage>
        <taxon>Bacteria</taxon>
        <taxon>Bacillati</taxon>
        <taxon>Actinomycetota</taxon>
        <taxon>Actinomycetes</taxon>
        <taxon>Micrococcales</taxon>
        <taxon>Microbacteriaceae</taxon>
        <taxon>Leucobacter</taxon>
    </lineage>
</organism>
<evidence type="ECO:0000256" key="5">
    <source>
        <dbReference type="ARBA" id="ARBA00023136"/>
    </source>
</evidence>
<dbReference type="GO" id="GO:0005886">
    <property type="term" value="C:plasma membrane"/>
    <property type="evidence" value="ECO:0007669"/>
    <property type="project" value="UniProtKB-SubCell"/>
</dbReference>
<feature type="transmembrane region" description="Helical" evidence="6">
    <location>
        <begin position="47"/>
        <end position="68"/>
    </location>
</feature>
<dbReference type="Pfam" id="PF13396">
    <property type="entry name" value="PLDc_N"/>
    <property type="match status" value="1"/>
</dbReference>
<keyword evidence="4 6" id="KW-1133">Transmembrane helix</keyword>
<evidence type="ECO:0000313" key="9">
    <source>
        <dbReference type="Proteomes" id="UP000664382"/>
    </source>
</evidence>
<proteinExistence type="predicted"/>
<evidence type="ECO:0000256" key="6">
    <source>
        <dbReference type="SAM" id="Phobius"/>
    </source>
</evidence>
<dbReference type="EMBL" id="JAGDYM010000004">
    <property type="protein sequence ID" value="MBO1901010.1"/>
    <property type="molecule type" value="Genomic_DNA"/>
</dbReference>
<evidence type="ECO:0000259" key="7">
    <source>
        <dbReference type="Pfam" id="PF13396"/>
    </source>
</evidence>